<dbReference type="Pfam" id="PF13271">
    <property type="entry name" value="DUF4062"/>
    <property type="match status" value="1"/>
</dbReference>
<keyword evidence="1" id="KW-0677">Repeat</keyword>
<evidence type="ECO:0000256" key="1">
    <source>
        <dbReference type="ARBA" id="ARBA00022737"/>
    </source>
</evidence>
<evidence type="ECO:0000256" key="2">
    <source>
        <dbReference type="SAM" id="MobiDB-lite"/>
    </source>
</evidence>
<evidence type="ECO:0000313" key="5">
    <source>
        <dbReference type="EMBL" id="KAK2162086.1"/>
    </source>
</evidence>
<gene>
    <name evidence="5" type="ORF">LSH36_104g03069</name>
</gene>
<evidence type="ECO:0008006" key="7">
    <source>
        <dbReference type="Google" id="ProtNLM"/>
    </source>
</evidence>
<reference evidence="5" key="1">
    <citation type="journal article" date="2023" name="Mol. Biol. Evol.">
        <title>Third-Generation Sequencing Reveals the Adaptive Role of the Epigenome in Three Deep-Sea Polychaetes.</title>
        <authorList>
            <person name="Perez M."/>
            <person name="Aroh O."/>
            <person name="Sun Y."/>
            <person name="Lan Y."/>
            <person name="Juniper S.K."/>
            <person name="Young C.R."/>
            <person name="Angers B."/>
            <person name="Qian P.Y."/>
        </authorList>
    </citation>
    <scope>NUCLEOTIDE SEQUENCE</scope>
    <source>
        <strain evidence="5">P08H-3</strain>
    </source>
</reference>
<protein>
    <recommendedName>
        <fullName evidence="7">Telomerase protein component 1</fullName>
    </recommendedName>
</protein>
<dbReference type="Proteomes" id="UP001208570">
    <property type="component" value="Unassembled WGS sequence"/>
</dbReference>
<feature type="domain" description="DUF4062" evidence="4">
    <location>
        <begin position="99"/>
        <end position="187"/>
    </location>
</feature>
<dbReference type="InterPro" id="IPR007111">
    <property type="entry name" value="NACHT_NTPase"/>
</dbReference>
<dbReference type="Gene3D" id="1.25.40.10">
    <property type="entry name" value="Tetratricopeptide repeat domain"/>
    <property type="match status" value="1"/>
</dbReference>
<feature type="domain" description="NACHT" evidence="3">
    <location>
        <begin position="369"/>
        <end position="534"/>
    </location>
</feature>
<feature type="region of interest" description="Disordered" evidence="2">
    <location>
        <begin position="1"/>
        <end position="60"/>
    </location>
</feature>
<dbReference type="PANTHER" id="PTHR19860">
    <property type="entry name" value="DDB1- AND CUL4-ASSOCIATED FACTOR 12-RELATED"/>
    <property type="match status" value="1"/>
</dbReference>
<dbReference type="Pfam" id="PF05729">
    <property type="entry name" value="NACHT"/>
    <property type="match status" value="1"/>
</dbReference>
<dbReference type="Gene3D" id="3.40.50.300">
    <property type="entry name" value="P-loop containing nucleotide triphosphate hydrolases"/>
    <property type="match status" value="1"/>
</dbReference>
<evidence type="ECO:0000259" key="4">
    <source>
        <dbReference type="Pfam" id="PF13271"/>
    </source>
</evidence>
<dbReference type="SUPFAM" id="SSF48452">
    <property type="entry name" value="TPR-like"/>
    <property type="match status" value="1"/>
</dbReference>
<evidence type="ECO:0000313" key="6">
    <source>
        <dbReference type="Proteomes" id="UP001208570"/>
    </source>
</evidence>
<dbReference type="InterPro" id="IPR011990">
    <property type="entry name" value="TPR-like_helical_dom_sf"/>
</dbReference>
<dbReference type="AlphaFoldDB" id="A0AAD9NBH8"/>
<dbReference type="EMBL" id="JAODUP010000104">
    <property type="protein sequence ID" value="KAK2162086.1"/>
    <property type="molecule type" value="Genomic_DNA"/>
</dbReference>
<proteinExistence type="predicted"/>
<name>A0AAD9NBH8_9ANNE</name>
<dbReference type="GO" id="GO:0080008">
    <property type="term" value="C:Cul4-RING E3 ubiquitin ligase complex"/>
    <property type="evidence" value="ECO:0007669"/>
    <property type="project" value="TreeGrafter"/>
</dbReference>
<feature type="compositionally biased region" description="Low complexity" evidence="2">
    <location>
        <begin position="1"/>
        <end position="30"/>
    </location>
</feature>
<dbReference type="SUPFAM" id="SSF52540">
    <property type="entry name" value="P-loop containing nucleoside triphosphate hydrolases"/>
    <property type="match status" value="1"/>
</dbReference>
<dbReference type="PANTHER" id="PTHR19860:SF14">
    <property type="entry name" value="DUF4062 DOMAIN-CONTAINING PROTEIN"/>
    <property type="match status" value="1"/>
</dbReference>
<sequence length="1083" mass="125944">MSSPASVLSEMGSSSSVSSGSSRQRSGVISHDSDRVCDKPPGQYPEESMQQPKTDEANQPKVLDAKEVWIEVFNHLEMKLPEEEDYIKKRFRTEWHNIRIFVSSTFKDFKYEREVLVKQVFQDLRLWCQQRRLRLIDVDLRWGVPRDTNSEETLVICMEEIKKCRQENIMPYFINLTSARRGWVPNPDQIQPEVVKDYGLVYGLSVTEMEIVRGAFEKRNPNAIFLMRDDSFLDEMKKKKVLVSPDFIHSKLEERRKELDGLKELKLWIKKWFDVNQVETYKCHYKGGDKFPLFDFEPEDIFSKTVLDFFKKRISIQYPDDEYLPENDFLKTRIAHECFMEIKGQRVQGRDDILDKIMEYLDTNDACSPMLIVGEAGSGKSSLMALAVKKMKEKLEKTKENCHLFCHFVGALPSSTELTHMLCRLLVELEIVTETTLPSDHQTACPLVYGVLKNPETRPVIIMVDAINQIDQSMESEMVRWLPPKLAPRVRCIVSAISNSVQHQHLVQMEPKPVELHVKPLAKKDCEDIIRETLLEYNKRLSDEEMSTFLKKKAVTNPLWLSVACEELRVSGEFRKKVSKHKYEYLIPKKIKGDVLIRLRDESEKEIGQLIVSTLCLLEVSRSGLLEDELLSLLQKETFEDEKEKDDTSQEESLYERLPAQKWSIVERALRSFLRPFGTLGEGRIDFYHRSISKVVRKRFLGDRTEKQRTGKPNGKVMDYHKKLADYFWNSAIIYRKVEELPYHLTKLGDSQSLQRFLSEWETLEEMFDPELSTTLFRYWRESGDTTLEIMKTSYENHVEGLKNDVNTENPIFGQKLAKLAALILQSGDFSKALTLAKQSIVLENELKKDLGHVGRLINSYNIAAKACLQLARQFEIVCEDQLPHLYSCADYCRKAIDLFNDQSIDSVQRDTKVKLANQKYVLAYSLIMIDEIKGTYAPLHNGKLPKEESIEVIKEARQIFEELTDIGSVANAMRTEAMVYWRKAEVGEQLKLFEEARSLCRRTYGRYHWLSAAIEHNMGVAKEYHGKLKQAYSHYKESYLINFVVCGPTHKETMKEMGAMRSQDYKIYHKEKKLIKEAENQM</sequence>
<dbReference type="InterPro" id="IPR051191">
    <property type="entry name" value="DCAF12"/>
</dbReference>
<keyword evidence="6" id="KW-1185">Reference proteome</keyword>
<dbReference type="InterPro" id="IPR027417">
    <property type="entry name" value="P-loop_NTPase"/>
</dbReference>
<evidence type="ECO:0000259" key="3">
    <source>
        <dbReference type="Pfam" id="PF05729"/>
    </source>
</evidence>
<comment type="caution">
    <text evidence="5">The sequence shown here is derived from an EMBL/GenBank/DDBJ whole genome shotgun (WGS) entry which is preliminary data.</text>
</comment>
<organism evidence="5 6">
    <name type="scientific">Paralvinella palmiformis</name>
    <dbReference type="NCBI Taxonomy" id="53620"/>
    <lineage>
        <taxon>Eukaryota</taxon>
        <taxon>Metazoa</taxon>
        <taxon>Spiralia</taxon>
        <taxon>Lophotrochozoa</taxon>
        <taxon>Annelida</taxon>
        <taxon>Polychaeta</taxon>
        <taxon>Sedentaria</taxon>
        <taxon>Canalipalpata</taxon>
        <taxon>Terebellida</taxon>
        <taxon>Terebelliformia</taxon>
        <taxon>Alvinellidae</taxon>
        <taxon>Paralvinella</taxon>
    </lineage>
</organism>
<accession>A0AAD9NBH8</accession>
<dbReference type="InterPro" id="IPR025139">
    <property type="entry name" value="DUF4062"/>
</dbReference>